<evidence type="ECO:0000313" key="1">
    <source>
        <dbReference type="EMBL" id="ADI74897.1"/>
    </source>
</evidence>
<evidence type="ECO:0008006" key="3">
    <source>
        <dbReference type="Google" id="ProtNLM"/>
    </source>
</evidence>
<dbReference type="Proteomes" id="UP000000391">
    <property type="component" value="Chromosome"/>
</dbReference>
<dbReference type="HOGENOM" id="CLU_616272_0_0_2"/>
<dbReference type="AlphaFoldDB" id="D7EBQ5"/>
<name>D7EBQ5_METEZ</name>
<keyword evidence="2" id="KW-1185">Reference proteome</keyword>
<dbReference type="OrthoDB" id="121492at2157"/>
<sequence length="464" mass="52123" precursor="true">MRYNLKKAILIIGIVALLAIAVSAQVNGVNGNSNENYLIYDSNQGGIVEKSISLELEQGVQWVELEDMENLDNVDPDSIKLEPENSDVLEVVDIKTDFRDNIKTNIGKEVEIELTSGKTVSGVLLRIEDNYPYGLMVLENDERISYINTNNVNQIKTTSDSDSKVMARIESSGSGSFDFQLRYRVNGITWDASYDLYMKDSDSSSRFSGDMIIKNPSNTNYDGNFNLISGQVMSSRYVGFAEERASISDGFERSVSAPQKVGRVYKYELGQLAIDAYSRQSTKYLDKNIDSKTEFMYTTSRHGRNENVRQFLTFANNEEPLPKGTVNVYQEKDGLQVMVGQSSIDRTPDGDEVEINLGSAFDLKGETEILEETRNAGNITRTGEINITNFGNNPKTVTVRYMWEFGELLDSSVEPVETNADFVEWDIRVGVNSDKTIEFEVAEDIRNNNVRAYSDTAEKEISPR</sequence>
<dbReference type="KEGG" id="mev:Metev_2069"/>
<dbReference type="PANTHER" id="PTHR38075">
    <property type="entry name" value="DUF4139 DOMAIN-CONTAINING PROTEIN"/>
    <property type="match status" value="1"/>
</dbReference>
<proteinExistence type="predicted"/>
<evidence type="ECO:0000313" key="2">
    <source>
        <dbReference type="Proteomes" id="UP000000391"/>
    </source>
</evidence>
<organism evidence="1 2">
    <name type="scientific">Methanohalobium evestigatum (strain ATCC BAA-1072 / DSM 3721 / NBRC 107634 / OCM 161 / Z-7303)</name>
    <dbReference type="NCBI Taxonomy" id="644295"/>
    <lineage>
        <taxon>Archaea</taxon>
        <taxon>Methanobacteriati</taxon>
        <taxon>Methanobacteriota</taxon>
        <taxon>Stenosarchaea group</taxon>
        <taxon>Methanomicrobia</taxon>
        <taxon>Methanosarcinales</taxon>
        <taxon>Methanosarcinaceae</taxon>
        <taxon>Methanohalobium</taxon>
    </lineage>
</organism>
<accession>D7EBQ5</accession>
<dbReference type="EMBL" id="CP002069">
    <property type="protein sequence ID" value="ADI74897.1"/>
    <property type="molecule type" value="Genomic_DNA"/>
</dbReference>
<dbReference type="RefSeq" id="WP_013195462.1">
    <property type="nucleotide sequence ID" value="NC_014253.1"/>
</dbReference>
<gene>
    <name evidence="1" type="ordered locus">Metev_2069</name>
</gene>
<dbReference type="GeneID" id="9347730"/>
<protein>
    <recommendedName>
        <fullName evidence="3">DUF4139 domain-containing protein</fullName>
    </recommendedName>
</protein>
<reference evidence="1 2" key="1">
    <citation type="submission" date="2010-06" db="EMBL/GenBank/DDBJ databases">
        <title>Complete sequence chromosome of Methanohalobium evestigatum Z-7303.</title>
        <authorList>
            <consortium name="US DOE Joint Genome Institute"/>
            <person name="Lucas S."/>
            <person name="Copeland A."/>
            <person name="Lapidus A."/>
            <person name="Cheng J.-F."/>
            <person name="Bruce D."/>
            <person name="Goodwin L."/>
            <person name="Pitluck S."/>
            <person name="Saunders E."/>
            <person name="Detter J.C."/>
            <person name="Han C."/>
            <person name="Tapia R."/>
            <person name="Land M."/>
            <person name="Hauser L."/>
            <person name="Kyrpides N."/>
            <person name="Mikhailova N."/>
            <person name="Sieprawska-Lupa M."/>
            <person name="Whitman W.B."/>
            <person name="Anderson I."/>
            <person name="Woyke T."/>
        </authorList>
    </citation>
    <scope>NUCLEOTIDE SEQUENCE [LARGE SCALE GENOMIC DNA]</scope>
    <source>
        <strain evidence="2">ATCC BAA-1072 / DSM 3721 / NBRC 107634 / OCM 161 / Z-7303</strain>
    </source>
</reference>
<dbReference type="PANTHER" id="PTHR38075:SF1">
    <property type="entry name" value="DUF4139 DOMAIN-CONTAINING PROTEIN"/>
    <property type="match status" value="1"/>
</dbReference>